<accession>A0A1B8QCG2</accession>
<dbReference type="EMBL" id="LZMZ01000017">
    <property type="protein sequence ID" value="OBX78402.1"/>
    <property type="molecule type" value="Genomic_DNA"/>
</dbReference>
<name>A0A1B8QCG2_9GAMM</name>
<dbReference type="AlphaFoldDB" id="A0A1B8QCG2"/>
<sequence>MSQLPFNPAVQSAGVPELDLSHDELAAREAYRAKLQRQAQDIVAIATLQSHSALNCLHKINVAGGTTEKAYRAVNQRIIDDQDAHGAYHAIAMAQTTPDLPFDVPVLLDIVVAHGDGDLQLRTLKLFDSQPVNAAPITRIEQAILAAGDKPTIDALQAHLAGRSAV</sequence>
<dbReference type="Proteomes" id="UP000092508">
    <property type="component" value="Unassembled WGS sequence"/>
</dbReference>
<gene>
    <name evidence="1" type="ORF">A9308_06385</name>
</gene>
<organism evidence="1 2">
    <name type="scientific">Faucicola atlantae</name>
    <dbReference type="NCBI Taxonomy" id="34059"/>
    <lineage>
        <taxon>Bacteria</taxon>
        <taxon>Pseudomonadati</taxon>
        <taxon>Pseudomonadota</taxon>
        <taxon>Gammaproteobacteria</taxon>
        <taxon>Moraxellales</taxon>
        <taxon>Moraxellaceae</taxon>
        <taxon>Faucicola</taxon>
    </lineage>
</organism>
<protein>
    <submittedName>
        <fullName evidence="1">Uncharacterized protein</fullName>
    </submittedName>
</protein>
<dbReference type="RefSeq" id="WP_067236541.1">
    <property type="nucleotide sequence ID" value="NZ_LZMZ01000017.1"/>
</dbReference>
<reference evidence="1 2" key="1">
    <citation type="submission" date="2016-06" db="EMBL/GenBank/DDBJ databases">
        <title>Draft genome of Moraxella atlantae CCUG 66109.</title>
        <authorList>
            <person name="Salva-Serra F."/>
            <person name="Engstrom-Jakobsson H."/>
            <person name="Thorell K."/>
            <person name="Gonzales-Siles L."/>
            <person name="Karlsson R."/>
            <person name="Boulund F."/>
            <person name="Engstrand L."/>
            <person name="Kristiansson E."/>
            <person name="Moore E."/>
        </authorList>
    </citation>
    <scope>NUCLEOTIDE SEQUENCE [LARGE SCALE GENOMIC DNA]</scope>
    <source>
        <strain evidence="1 2">CCUG 66109</strain>
    </source>
</reference>
<evidence type="ECO:0000313" key="1">
    <source>
        <dbReference type="EMBL" id="OBX78402.1"/>
    </source>
</evidence>
<comment type="caution">
    <text evidence="1">The sequence shown here is derived from an EMBL/GenBank/DDBJ whole genome shotgun (WGS) entry which is preliminary data.</text>
</comment>
<dbReference type="OrthoDB" id="6647581at2"/>
<evidence type="ECO:0000313" key="2">
    <source>
        <dbReference type="Proteomes" id="UP000092508"/>
    </source>
</evidence>
<proteinExistence type="predicted"/>